<accession>A0A1J6HDE9</accession>
<dbReference type="OrthoDB" id="9783652at2"/>
<reference evidence="9 10" key="1">
    <citation type="submission" date="2016-10" db="EMBL/GenBank/DDBJ databases">
        <title>The Draft Genome Sequence of the Potato Rhizosphere Bacteria Ochrobactrum sp. IPA7.2.</title>
        <authorList>
            <person name="Gogoleva N.E."/>
            <person name="Khlopko Y.A."/>
            <person name="Burygin G.L."/>
            <person name="Plotnikov A.O."/>
        </authorList>
    </citation>
    <scope>NUCLEOTIDE SEQUENCE [LARGE SCALE GENOMIC DNA]</scope>
    <source>
        <strain evidence="9 10">IPA7.2</strain>
    </source>
</reference>
<feature type="transmembrane region" description="Helical" evidence="8">
    <location>
        <begin position="233"/>
        <end position="253"/>
    </location>
</feature>
<dbReference type="GO" id="GO:0046872">
    <property type="term" value="F:metal ion binding"/>
    <property type="evidence" value="ECO:0007669"/>
    <property type="project" value="UniProtKB-KW"/>
</dbReference>
<keyword evidence="2" id="KW-1003">Cell membrane</keyword>
<feature type="transmembrane region" description="Helical" evidence="8">
    <location>
        <begin position="44"/>
        <end position="64"/>
    </location>
</feature>
<comment type="caution">
    <text evidence="9">The sequence shown here is derived from an EMBL/GenBank/DDBJ whole genome shotgun (WGS) entry which is preliminary data.</text>
</comment>
<evidence type="ECO:0000256" key="3">
    <source>
        <dbReference type="ARBA" id="ARBA00022679"/>
    </source>
</evidence>
<dbReference type="AlphaFoldDB" id="A0A1J6HDE9"/>
<evidence type="ECO:0000313" key="10">
    <source>
        <dbReference type="Proteomes" id="UP000182985"/>
    </source>
</evidence>
<protein>
    <submittedName>
        <fullName evidence="9">Glycoside hydrolase</fullName>
    </submittedName>
</protein>
<dbReference type="EMBL" id="MOEC01000034">
    <property type="protein sequence ID" value="OIS91116.1"/>
    <property type="molecule type" value="Genomic_DNA"/>
</dbReference>
<organism evidence="9 10">
    <name type="scientific">Brucella cytisi</name>
    <dbReference type="NCBI Taxonomy" id="407152"/>
    <lineage>
        <taxon>Bacteria</taxon>
        <taxon>Pseudomonadati</taxon>
        <taxon>Pseudomonadota</taxon>
        <taxon>Alphaproteobacteria</taxon>
        <taxon>Hyphomicrobiales</taxon>
        <taxon>Brucellaceae</taxon>
        <taxon>Brucella/Ochrobactrum group</taxon>
        <taxon>Brucella</taxon>
    </lineage>
</organism>
<feature type="transmembrane region" description="Helical" evidence="8">
    <location>
        <begin position="310"/>
        <end position="328"/>
    </location>
</feature>
<dbReference type="PANTHER" id="PTHR22926">
    <property type="entry name" value="PHOSPHO-N-ACETYLMURAMOYL-PENTAPEPTIDE-TRANSFERASE"/>
    <property type="match status" value="1"/>
</dbReference>
<evidence type="ECO:0000256" key="8">
    <source>
        <dbReference type="SAM" id="Phobius"/>
    </source>
</evidence>
<dbReference type="PANTHER" id="PTHR22926:SF3">
    <property type="entry name" value="UNDECAPRENYL-PHOSPHATE ALPHA-N-ACETYLGLUCOSAMINYL 1-PHOSPHATE TRANSFERASE"/>
    <property type="match status" value="1"/>
</dbReference>
<evidence type="ECO:0000256" key="5">
    <source>
        <dbReference type="ARBA" id="ARBA00022989"/>
    </source>
</evidence>
<feature type="transmembrane region" description="Helical" evidence="8">
    <location>
        <begin position="156"/>
        <end position="177"/>
    </location>
</feature>
<dbReference type="CDD" id="cd06854">
    <property type="entry name" value="GT_WbpL_WbcO_like"/>
    <property type="match status" value="1"/>
</dbReference>
<keyword evidence="7" id="KW-0460">Magnesium</keyword>
<dbReference type="Pfam" id="PF00953">
    <property type="entry name" value="Glycos_transf_4"/>
    <property type="match status" value="1"/>
</dbReference>
<keyword evidence="7" id="KW-0479">Metal-binding</keyword>
<keyword evidence="3" id="KW-0808">Transferase</keyword>
<evidence type="ECO:0000256" key="1">
    <source>
        <dbReference type="ARBA" id="ARBA00004651"/>
    </source>
</evidence>
<evidence type="ECO:0000256" key="7">
    <source>
        <dbReference type="PIRSR" id="PIRSR600715-1"/>
    </source>
</evidence>
<feature type="transmembrane region" description="Helical" evidence="8">
    <location>
        <begin position="183"/>
        <end position="199"/>
    </location>
</feature>
<feature type="binding site" evidence="7">
    <location>
        <position position="210"/>
    </location>
    <ligand>
        <name>Mg(2+)</name>
        <dbReference type="ChEBI" id="CHEBI:18420"/>
    </ligand>
</feature>
<evidence type="ECO:0000256" key="2">
    <source>
        <dbReference type="ARBA" id="ARBA00022475"/>
    </source>
</evidence>
<dbReference type="Proteomes" id="UP000182985">
    <property type="component" value="Unassembled WGS sequence"/>
</dbReference>
<name>A0A1J6HDE9_9HYPH</name>
<feature type="transmembrane region" description="Helical" evidence="8">
    <location>
        <begin position="283"/>
        <end position="304"/>
    </location>
</feature>
<feature type="transmembrane region" description="Helical" evidence="8">
    <location>
        <begin position="6"/>
        <end position="23"/>
    </location>
</feature>
<keyword evidence="10" id="KW-1185">Reference proteome</keyword>
<dbReference type="GO" id="GO:0005886">
    <property type="term" value="C:plasma membrane"/>
    <property type="evidence" value="ECO:0007669"/>
    <property type="project" value="UniProtKB-SubCell"/>
</dbReference>
<dbReference type="RefSeq" id="WP_071633759.1">
    <property type="nucleotide sequence ID" value="NZ_MOEC01000034.1"/>
</dbReference>
<dbReference type="GO" id="GO:0016787">
    <property type="term" value="F:hydrolase activity"/>
    <property type="evidence" value="ECO:0007669"/>
    <property type="project" value="UniProtKB-KW"/>
</dbReference>
<feature type="transmembrane region" description="Helical" evidence="8">
    <location>
        <begin position="206"/>
        <end position="227"/>
    </location>
</feature>
<evidence type="ECO:0000313" key="9">
    <source>
        <dbReference type="EMBL" id="OIS91116.1"/>
    </source>
</evidence>
<feature type="binding site" evidence="7">
    <location>
        <position position="149"/>
    </location>
    <ligand>
        <name>Mg(2+)</name>
        <dbReference type="ChEBI" id="CHEBI:18420"/>
    </ligand>
</feature>
<gene>
    <name evidence="9" type="ORF">BLA27_23265</name>
</gene>
<dbReference type="GO" id="GO:0044038">
    <property type="term" value="P:cell wall macromolecule biosynthetic process"/>
    <property type="evidence" value="ECO:0007669"/>
    <property type="project" value="TreeGrafter"/>
</dbReference>
<proteinExistence type="predicted"/>
<evidence type="ECO:0000256" key="6">
    <source>
        <dbReference type="ARBA" id="ARBA00023136"/>
    </source>
</evidence>
<dbReference type="GO" id="GO:0016780">
    <property type="term" value="F:phosphotransferase activity, for other substituted phosphate groups"/>
    <property type="evidence" value="ECO:0007669"/>
    <property type="project" value="InterPro"/>
</dbReference>
<sequence>MLFLLISFLASAVLCSIGLYLLNRLLPPRFLAAGMSSRSNHTTAARQIGGLALIPAIIITLMIFAPDLEVNLHLALSLSGASLLLWFIGGLDDRYELSEIIRLGSQLLAAGVVVYGLGQDFRLLPGILPHWLEIILIVFALVTAINVTNFMDGLDLMTSAGIGLPLVGIGILAALGLAGIESGGIAVIAAGGILGFTLFNRPPATIFLGDSGSLPLGLVMGTALLLLARETHISIALILPLYYVLDAGTTIVMRLRQGENILKAHSKHAYQVAKRSGWSVPKVICHVALLNLILIVCAIVLLVFDHIITQVAFLLAAIVATLILLLDFRGYFTKL</sequence>
<comment type="cofactor">
    <cofactor evidence="7">
        <name>Mg(2+)</name>
        <dbReference type="ChEBI" id="CHEBI:18420"/>
    </cofactor>
</comment>
<comment type="subcellular location">
    <subcellularLocation>
        <location evidence="1">Cell membrane</location>
        <topology evidence="1">Multi-pass membrane protein</topology>
    </subcellularLocation>
</comment>
<dbReference type="GO" id="GO:0071555">
    <property type="term" value="P:cell wall organization"/>
    <property type="evidence" value="ECO:0007669"/>
    <property type="project" value="TreeGrafter"/>
</dbReference>
<feature type="transmembrane region" description="Helical" evidence="8">
    <location>
        <begin position="70"/>
        <end position="88"/>
    </location>
</feature>
<dbReference type="InterPro" id="IPR000715">
    <property type="entry name" value="Glycosyl_transferase_4"/>
</dbReference>
<feature type="transmembrane region" description="Helical" evidence="8">
    <location>
        <begin position="100"/>
        <end position="118"/>
    </location>
</feature>
<keyword evidence="5 8" id="KW-1133">Transmembrane helix</keyword>
<feature type="transmembrane region" description="Helical" evidence="8">
    <location>
        <begin position="130"/>
        <end position="149"/>
    </location>
</feature>
<dbReference type="GO" id="GO:0009103">
    <property type="term" value="P:lipopolysaccharide biosynthetic process"/>
    <property type="evidence" value="ECO:0007669"/>
    <property type="project" value="TreeGrafter"/>
</dbReference>
<evidence type="ECO:0000256" key="4">
    <source>
        <dbReference type="ARBA" id="ARBA00022692"/>
    </source>
</evidence>
<keyword evidence="6 8" id="KW-0472">Membrane</keyword>
<keyword evidence="9" id="KW-0378">Hydrolase</keyword>
<keyword evidence="4 8" id="KW-0812">Transmembrane</keyword>